<protein>
    <submittedName>
        <fullName evidence="2">Quinol monooxygenase YgiN</fullName>
    </submittedName>
</protein>
<dbReference type="EMBL" id="JACBZI010000001">
    <property type="protein sequence ID" value="NYI09750.1"/>
    <property type="molecule type" value="Genomic_DNA"/>
</dbReference>
<sequence>MLVVTRFRVPEGDVASFRDDLGTAHEALAACRGYVDGTVGRNIDDPELWVLSTRWEHVGAYRRALSSYDVKMRAVPVLYRALDEPSAYETVQPGTDLNVAVSRSLG</sequence>
<name>A0A7Y9YCM3_9ACTN</name>
<evidence type="ECO:0000313" key="3">
    <source>
        <dbReference type="Proteomes" id="UP000537326"/>
    </source>
</evidence>
<dbReference type="GO" id="GO:0004497">
    <property type="term" value="F:monooxygenase activity"/>
    <property type="evidence" value="ECO:0007669"/>
    <property type="project" value="UniProtKB-KW"/>
</dbReference>
<comment type="caution">
    <text evidence="2">The sequence shown here is derived from an EMBL/GenBank/DDBJ whole genome shotgun (WGS) entry which is preliminary data.</text>
</comment>
<accession>A0A7Y9YCM3</accession>
<organism evidence="2 3">
    <name type="scientific">Nocardioides marinus</name>
    <dbReference type="NCBI Taxonomy" id="374514"/>
    <lineage>
        <taxon>Bacteria</taxon>
        <taxon>Bacillati</taxon>
        <taxon>Actinomycetota</taxon>
        <taxon>Actinomycetes</taxon>
        <taxon>Propionibacteriales</taxon>
        <taxon>Nocardioidaceae</taxon>
        <taxon>Nocardioides</taxon>
    </lineage>
</organism>
<dbReference type="InterPro" id="IPR007138">
    <property type="entry name" value="ABM_dom"/>
</dbReference>
<dbReference type="SUPFAM" id="SSF54909">
    <property type="entry name" value="Dimeric alpha+beta barrel"/>
    <property type="match status" value="1"/>
</dbReference>
<evidence type="ECO:0000259" key="1">
    <source>
        <dbReference type="Pfam" id="PF03992"/>
    </source>
</evidence>
<evidence type="ECO:0000313" key="2">
    <source>
        <dbReference type="EMBL" id="NYI09750.1"/>
    </source>
</evidence>
<dbReference type="Gene3D" id="3.30.70.100">
    <property type="match status" value="1"/>
</dbReference>
<dbReference type="InterPro" id="IPR011008">
    <property type="entry name" value="Dimeric_a/b-barrel"/>
</dbReference>
<keyword evidence="2" id="KW-0503">Monooxygenase</keyword>
<dbReference type="Pfam" id="PF03992">
    <property type="entry name" value="ABM"/>
    <property type="match status" value="1"/>
</dbReference>
<keyword evidence="2" id="KW-0560">Oxidoreductase</keyword>
<dbReference type="Proteomes" id="UP000537326">
    <property type="component" value="Unassembled WGS sequence"/>
</dbReference>
<feature type="domain" description="ABM" evidence="1">
    <location>
        <begin position="2"/>
        <end position="68"/>
    </location>
</feature>
<reference evidence="2 3" key="1">
    <citation type="submission" date="2020-07" db="EMBL/GenBank/DDBJ databases">
        <title>Sequencing the genomes of 1000 actinobacteria strains.</title>
        <authorList>
            <person name="Klenk H.-P."/>
        </authorList>
    </citation>
    <scope>NUCLEOTIDE SEQUENCE [LARGE SCALE GENOMIC DNA]</scope>
    <source>
        <strain evidence="2 3">DSM 18248</strain>
    </source>
</reference>
<keyword evidence="3" id="KW-1185">Reference proteome</keyword>
<gene>
    <name evidence="2" type="ORF">BKA05_001265</name>
</gene>
<proteinExistence type="predicted"/>
<dbReference type="AlphaFoldDB" id="A0A7Y9YCM3"/>
<dbReference type="RefSeq" id="WP_179530681.1">
    <property type="nucleotide sequence ID" value="NZ_BAAAPP010000012.1"/>
</dbReference>